<name>A0AAV5KYI1_9ROSI</name>
<dbReference type="Proteomes" id="UP001054252">
    <property type="component" value="Unassembled WGS sequence"/>
</dbReference>
<protein>
    <submittedName>
        <fullName evidence="2">Uncharacterized protein</fullName>
    </submittedName>
</protein>
<organism evidence="2 3">
    <name type="scientific">Rubroshorea leprosula</name>
    <dbReference type="NCBI Taxonomy" id="152421"/>
    <lineage>
        <taxon>Eukaryota</taxon>
        <taxon>Viridiplantae</taxon>
        <taxon>Streptophyta</taxon>
        <taxon>Embryophyta</taxon>
        <taxon>Tracheophyta</taxon>
        <taxon>Spermatophyta</taxon>
        <taxon>Magnoliopsida</taxon>
        <taxon>eudicotyledons</taxon>
        <taxon>Gunneridae</taxon>
        <taxon>Pentapetalae</taxon>
        <taxon>rosids</taxon>
        <taxon>malvids</taxon>
        <taxon>Malvales</taxon>
        <taxon>Dipterocarpaceae</taxon>
        <taxon>Rubroshorea</taxon>
    </lineage>
</organism>
<feature type="region of interest" description="Disordered" evidence="1">
    <location>
        <begin position="1"/>
        <end position="258"/>
    </location>
</feature>
<feature type="compositionally biased region" description="Basic and acidic residues" evidence="1">
    <location>
        <begin position="196"/>
        <end position="207"/>
    </location>
</feature>
<reference evidence="2 3" key="1">
    <citation type="journal article" date="2021" name="Commun. Biol.">
        <title>The genome of Shorea leprosula (Dipterocarpaceae) highlights the ecological relevance of drought in aseasonal tropical rainforests.</title>
        <authorList>
            <person name="Ng K.K.S."/>
            <person name="Kobayashi M.J."/>
            <person name="Fawcett J.A."/>
            <person name="Hatakeyama M."/>
            <person name="Paape T."/>
            <person name="Ng C.H."/>
            <person name="Ang C.C."/>
            <person name="Tnah L.H."/>
            <person name="Lee C.T."/>
            <person name="Nishiyama T."/>
            <person name="Sese J."/>
            <person name="O'Brien M.J."/>
            <person name="Copetti D."/>
            <person name="Mohd Noor M.I."/>
            <person name="Ong R.C."/>
            <person name="Putra M."/>
            <person name="Sireger I.Z."/>
            <person name="Indrioko S."/>
            <person name="Kosugi Y."/>
            <person name="Izuno A."/>
            <person name="Isagi Y."/>
            <person name="Lee S.L."/>
            <person name="Shimizu K.K."/>
        </authorList>
    </citation>
    <scope>NUCLEOTIDE SEQUENCE [LARGE SCALE GENOMIC DNA]</scope>
    <source>
        <strain evidence="2">214</strain>
    </source>
</reference>
<feature type="compositionally biased region" description="Basic residues" evidence="1">
    <location>
        <begin position="25"/>
        <end position="34"/>
    </location>
</feature>
<evidence type="ECO:0000313" key="2">
    <source>
        <dbReference type="EMBL" id="GKV29887.1"/>
    </source>
</evidence>
<comment type="caution">
    <text evidence="2">The sequence shown here is derived from an EMBL/GenBank/DDBJ whole genome shotgun (WGS) entry which is preliminary data.</text>
</comment>
<feature type="compositionally biased region" description="Acidic residues" evidence="1">
    <location>
        <begin position="222"/>
        <end position="232"/>
    </location>
</feature>
<proteinExistence type="predicted"/>
<dbReference type="AlphaFoldDB" id="A0AAV5KYI1"/>
<accession>A0AAV5KYI1</accession>
<keyword evidence="3" id="KW-1185">Reference proteome</keyword>
<dbReference type="PANTHER" id="PTHR36005">
    <property type="entry name" value="DNA LIGASE-LIKE PROTEIN"/>
    <property type="match status" value="1"/>
</dbReference>
<feature type="compositionally biased region" description="Acidic residues" evidence="1">
    <location>
        <begin position="305"/>
        <end position="329"/>
    </location>
</feature>
<feature type="compositionally biased region" description="Acidic residues" evidence="1">
    <location>
        <begin position="1"/>
        <end position="17"/>
    </location>
</feature>
<feature type="region of interest" description="Disordered" evidence="1">
    <location>
        <begin position="470"/>
        <end position="520"/>
    </location>
</feature>
<sequence length="572" mass="64391">MDTEEDFELFSPPEDEPSSPVPDRKLKRLKKGRMVKGNPLTPEAIDFEKSEGQGFQDPRSGSRSAIESFDDEDESGSSSDGLGMEEIELGSEPSGVKKALDFESFPVEDDRNSGDQGQEMEIGDSKEEESENKQVDADESKEEKNKKRKKRIKDTDEMLETAATTKKLTQKERRKHLTLLRAESQRLSSDEEENDKENIDPCPHKSVDMSSPSGDPVKAFVDEEAEEEDDSDNDRLCFGDNDDDEDDDSEDPEELEDMIATEYEEKETDIEKRMEHHQELLNKQDAAETENMLQRWGLKQRETLLEEELNGESEEDMEESDDEASDDLPETNSIRMSIRKLREMIPQMFKDKDDVYISSDDEEMEKSLVKQHQFEKADKQAKLLPPTEDAISKAFCSHIKQVNNMPQPRKKAKISSAFSTTLLTGGKGNVSSKTSFIGRGSKSSLPPIQKQGSSMARSFIFEREVSNSRSRISMAEDSSDKIQIAKTRPAKPTSAKFSNSQVTPTAQSKKPAAETSSRTPLLDILRRSSLQLQSSSHCTRNSSIDSPGSIFAAFKIEKKTIQNKSNASIRTF</sequence>
<gene>
    <name evidence="2" type="ORF">SLEP1_g38764</name>
</gene>
<dbReference type="PANTHER" id="PTHR36005:SF1">
    <property type="entry name" value="DNA LIGASE-LIKE PROTEIN"/>
    <property type="match status" value="1"/>
</dbReference>
<feature type="compositionally biased region" description="Acidic residues" evidence="1">
    <location>
        <begin position="240"/>
        <end position="258"/>
    </location>
</feature>
<dbReference type="EMBL" id="BPVZ01000084">
    <property type="protein sequence ID" value="GKV29887.1"/>
    <property type="molecule type" value="Genomic_DNA"/>
</dbReference>
<feature type="compositionally biased region" description="Basic and acidic residues" evidence="1">
    <location>
        <begin position="131"/>
        <end position="145"/>
    </location>
</feature>
<evidence type="ECO:0000256" key="1">
    <source>
        <dbReference type="SAM" id="MobiDB-lite"/>
    </source>
</evidence>
<feature type="region of interest" description="Disordered" evidence="1">
    <location>
        <begin position="293"/>
        <end position="333"/>
    </location>
</feature>
<feature type="compositionally biased region" description="Polar residues" evidence="1">
    <location>
        <begin position="495"/>
        <end position="519"/>
    </location>
</feature>
<evidence type="ECO:0000313" key="3">
    <source>
        <dbReference type="Proteomes" id="UP001054252"/>
    </source>
</evidence>